<feature type="domain" description="PSP1 C-terminal" evidence="3">
    <location>
        <begin position="61"/>
        <end position="146"/>
    </location>
</feature>
<feature type="compositionally biased region" description="Basic and acidic residues" evidence="2">
    <location>
        <begin position="345"/>
        <end position="363"/>
    </location>
</feature>
<dbReference type="InterPro" id="IPR047767">
    <property type="entry name" value="PSP1-like"/>
</dbReference>
<dbReference type="Pfam" id="PF04468">
    <property type="entry name" value="PSP1"/>
    <property type="match status" value="1"/>
</dbReference>
<dbReference type="PANTHER" id="PTHR43830:SF3">
    <property type="entry name" value="PROTEIN PSP1"/>
    <property type="match status" value="1"/>
</dbReference>
<protein>
    <submittedName>
        <fullName evidence="4">Stage 0 sporulation family protein</fullName>
    </submittedName>
</protein>
<evidence type="ECO:0000259" key="3">
    <source>
        <dbReference type="PROSITE" id="PS51411"/>
    </source>
</evidence>
<dbReference type="RefSeq" id="WP_154619533.1">
    <property type="nucleotide sequence ID" value="NZ_VUNL01000001.1"/>
</dbReference>
<dbReference type="Proteomes" id="UP000430222">
    <property type="component" value="Unassembled WGS sequence"/>
</dbReference>
<organism evidence="4 5">
    <name type="scientific">Selenomonas montiformis</name>
    <dbReference type="NCBI Taxonomy" id="2652285"/>
    <lineage>
        <taxon>Bacteria</taxon>
        <taxon>Bacillati</taxon>
        <taxon>Bacillota</taxon>
        <taxon>Negativicutes</taxon>
        <taxon>Selenomonadales</taxon>
        <taxon>Selenomonadaceae</taxon>
        <taxon>Selenomonas</taxon>
    </lineage>
</organism>
<dbReference type="InterPro" id="IPR007557">
    <property type="entry name" value="PSP1_C"/>
</dbReference>
<evidence type="ECO:0000256" key="2">
    <source>
        <dbReference type="SAM" id="MobiDB-lite"/>
    </source>
</evidence>
<evidence type="ECO:0000313" key="4">
    <source>
        <dbReference type="EMBL" id="MSV23790.1"/>
    </source>
</evidence>
<dbReference type="PANTHER" id="PTHR43830">
    <property type="entry name" value="PROTEIN PSP1"/>
    <property type="match status" value="1"/>
</dbReference>
<dbReference type="PROSITE" id="PS51411">
    <property type="entry name" value="PSP1_C"/>
    <property type="match status" value="1"/>
</dbReference>
<dbReference type="AlphaFoldDB" id="A0A6I2UUL3"/>
<feature type="compositionally biased region" description="Basic and acidic residues" evidence="2">
    <location>
        <begin position="311"/>
        <end position="334"/>
    </location>
</feature>
<feature type="region of interest" description="Disordered" evidence="2">
    <location>
        <begin position="281"/>
        <end position="383"/>
    </location>
</feature>
<name>A0A6I2UUL3_9FIRM</name>
<keyword evidence="1" id="KW-0175">Coiled coil</keyword>
<dbReference type="NCBIfam" id="NF041131">
    <property type="entry name" value="RicT_YaaT_fam"/>
    <property type="match status" value="1"/>
</dbReference>
<evidence type="ECO:0000256" key="1">
    <source>
        <dbReference type="SAM" id="Coils"/>
    </source>
</evidence>
<dbReference type="EMBL" id="VUNL01000001">
    <property type="protein sequence ID" value="MSV23790.1"/>
    <property type="molecule type" value="Genomic_DNA"/>
</dbReference>
<reference evidence="4 5" key="1">
    <citation type="submission" date="2019-08" db="EMBL/GenBank/DDBJ databases">
        <title>In-depth cultivation of the pig gut microbiome towards novel bacterial diversity and tailored functional studies.</title>
        <authorList>
            <person name="Wylensek D."/>
            <person name="Hitch T.C.A."/>
            <person name="Clavel T."/>
        </authorList>
    </citation>
    <scope>NUCLEOTIDE SEQUENCE [LARGE SCALE GENOMIC DNA]</scope>
    <source>
        <strain evidence="5">WCA-380-WT-3B3</strain>
    </source>
</reference>
<sequence length="383" mass="43973">MQTIIGVRFKKAGKIYYFSPGSLEIRTGQRVIVETARGMECGLMVIGPREVEESEITQPLKVVQRIAGEADMQRLEENKKREKEAFGICEKKIQEHGLPMKLVEVEYTFDMNKIIFYFTADGRIDFRELVKDLASVFRTRIELRQIGVRDEAKLMGGIGCCGRPLCCATFLGDFEPVSIRMAKEQNLSLNPTKISGICGRLMCCLKYENDCYCGECHKKPKKIQPPAQGSRVISVEGEGKVISLNPQRRTATILLDNSRTIVASWEDVIEKDEEDVMPADAAFEHDSAEHKPEERRPETGRRERIRRPRGEKRNNDRSSAREGRPHREDQEGRGSRRSHRSASRRPRENREHTGRETGRPVREKRPRRERRNMSGAESRESDE</sequence>
<feature type="compositionally biased region" description="Basic and acidic residues" evidence="2">
    <location>
        <begin position="282"/>
        <end position="302"/>
    </location>
</feature>
<proteinExistence type="predicted"/>
<feature type="coiled-coil region" evidence="1">
    <location>
        <begin position="65"/>
        <end position="92"/>
    </location>
</feature>
<evidence type="ECO:0000313" key="5">
    <source>
        <dbReference type="Proteomes" id="UP000430222"/>
    </source>
</evidence>
<accession>A0A6I2UUL3</accession>
<gene>
    <name evidence="4" type="ORF">FYJ78_01020</name>
</gene>
<keyword evidence="5" id="KW-1185">Reference proteome</keyword>
<feature type="compositionally biased region" description="Basic residues" evidence="2">
    <location>
        <begin position="335"/>
        <end position="344"/>
    </location>
</feature>
<comment type="caution">
    <text evidence="4">The sequence shown here is derived from an EMBL/GenBank/DDBJ whole genome shotgun (WGS) entry which is preliminary data.</text>
</comment>
<dbReference type="GO" id="GO:0005737">
    <property type="term" value="C:cytoplasm"/>
    <property type="evidence" value="ECO:0007669"/>
    <property type="project" value="TreeGrafter"/>
</dbReference>